<feature type="region of interest" description="Disordered" evidence="2">
    <location>
        <begin position="90"/>
        <end position="127"/>
    </location>
</feature>
<dbReference type="AlphaFoldDB" id="A0A151GEF5"/>
<dbReference type="EMBL" id="LAYC01000003">
    <property type="protein sequence ID" value="KYK55466.1"/>
    <property type="molecule type" value="Genomic_DNA"/>
</dbReference>
<reference evidence="3 4" key="1">
    <citation type="journal article" date="2016" name="Sci. Rep.">
        <title>Insights into Adaptations to a Near-Obligate Nematode Endoparasitic Lifestyle from the Finished Genome of Drechmeria coniospora.</title>
        <authorList>
            <person name="Zhang L."/>
            <person name="Zhou Z."/>
            <person name="Guo Q."/>
            <person name="Fokkens L."/>
            <person name="Miskei M."/>
            <person name="Pocsi I."/>
            <person name="Zhang W."/>
            <person name="Chen M."/>
            <person name="Wang L."/>
            <person name="Sun Y."/>
            <person name="Donzelli B.G."/>
            <person name="Gibson D.M."/>
            <person name="Nelson D.R."/>
            <person name="Luo J.G."/>
            <person name="Rep M."/>
            <person name="Liu H."/>
            <person name="Yang S."/>
            <person name="Wang J."/>
            <person name="Krasnoff S.B."/>
            <person name="Xu Y."/>
            <person name="Molnar I."/>
            <person name="Lin M."/>
        </authorList>
    </citation>
    <scope>NUCLEOTIDE SEQUENCE [LARGE SCALE GENOMIC DNA]</scope>
    <source>
        <strain evidence="3 4">ARSEF 6962</strain>
    </source>
</reference>
<keyword evidence="4" id="KW-1185">Reference proteome</keyword>
<name>A0A151GEF5_DRECN</name>
<organism evidence="3 4">
    <name type="scientific">Drechmeria coniospora</name>
    <name type="common">Nematophagous fungus</name>
    <name type="synonym">Meria coniospora</name>
    <dbReference type="NCBI Taxonomy" id="98403"/>
    <lineage>
        <taxon>Eukaryota</taxon>
        <taxon>Fungi</taxon>
        <taxon>Dikarya</taxon>
        <taxon>Ascomycota</taxon>
        <taxon>Pezizomycotina</taxon>
        <taxon>Sordariomycetes</taxon>
        <taxon>Hypocreomycetidae</taxon>
        <taxon>Hypocreales</taxon>
        <taxon>Ophiocordycipitaceae</taxon>
        <taxon>Drechmeria</taxon>
    </lineage>
</organism>
<proteinExistence type="predicted"/>
<keyword evidence="1" id="KW-0175">Coiled coil</keyword>
<gene>
    <name evidence="3" type="ORF">DCS_07429</name>
</gene>
<dbReference type="STRING" id="98403.A0A151GEF5"/>
<feature type="coiled-coil region" evidence="1">
    <location>
        <begin position="163"/>
        <end position="190"/>
    </location>
</feature>
<dbReference type="Proteomes" id="UP000076580">
    <property type="component" value="Chromosome 03"/>
</dbReference>
<protein>
    <submittedName>
        <fullName evidence="3">Uncharacterized protein</fullName>
    </submittedName>
</protein>
<evidence type="ECO:0000313" key="3">
    <source>
        <dbReference type="EMBL" id="KYK55466.1"/>
    </source>
</evidence>
<feature type="region of interest" description="Disordered" evidence="2">
    <location>
        <begin position="427"/>
        <end position="473"/>
    </location>
</feature>
<accession>A0A151GEF5</accession>
<evidence type="ECO:0000256" key="2">
    <source>
        <dbReference type="SAM" id="MobiDB-lite"/>
    </source>
</evidence>
<dbReference type="InParanoid" id="A0A151GEF5"/>
<dbReference type="RefSeq" id="XP_040654818.1">
    <property type="nucleotide sequence ID" value="XM_040804714.1"/>
</dbReference>
<evidence type="ECO:0000256" key="1">
    <source>
        <dbReference type="SAM" id="Coils"/>
    </source>
</evidence>
<dbReference type="Gene3D" id="1.20.58.60">
    <property type="match status" value="1"/>
</dbReference>
<evidence type="ECO:0000313" key="4">
    <source>
        <dbReference type="Proteomes" id="UP000076580"/>
    </source>
</evidence>
<comment type="caution">
    <text evidence="3">The sequence shown here is derived from an EMBL/GenBank/DDBJ whole genome shotgun (WGS) entry which is preliminary data.</text>
</comment>
<feature type="coiled-coil region" evidence="1">
    <location>
        <begin position="218"/>
        <end position="308"/>
    </location>
</feature>
<sequence length="473" mass="52179">MVEERVACKCASCDDNLGTLVNLWTQLGKNYLTPRTHAGAVDSFRISTPGAIRLGDAGTLVDGCGQVIFRITSISLKVASNLRRGAEPKIDQVLKLRNNPPSTNQHDDTSSDHGAPPPLAKPAEGMARERPAPENFDILEIQAELDAQRQDIHRIGSTGMQVVSNFETTIARVEEQIQKVNDALGNVRKDGDGQREEIRSIKIEVSDVRWNCQNSSLVSRLDQQLQATEAALTELRQAMDMSKLEVKDLRDQLAEAQQELQEAQGETRRLGNEVDEMKQLAHESVAVAKEHASEASSLRREVNRLGAELANHRPPPPPGACSEFSSHELDILSSSISKIGNRASQIESLQMEFDLFRSRIQRLEARSGASSAVPSRAYASLDVDVSPRSYQDSQPCYEGNIGQKRASAGRDNCRDFDAVTPKRVALTSEHGNGHRVSHDRTMSSHRSSPRKMHVAESSRPRRQRTMMGAKSTP</sequence>
<dbReference type="GeneID" id="63720072"/>